<comment type="caution">
    <text evidence="2">The sequence shown here is derived from an EMBL/GenBank/DDBJ whole genome shotgun (WGS) entry which is preliminary data.</text>
</comment>
<organism evidence="2 3">
    <name type="scientific">Ancylostoma caninum</name>
    <name type="common">Dog hookworm</name>
    <dbReference type="NCBI Taxonomy" id="29170"/>
    <lineage>
        <taxon>Eukaryota</taxon>
        <taxon>Metazoa</taxon>
        <taxon>Ecdysozoa</taxon>
        <taxon>Nematoda</taxon>
        <taxon>Chromadorea</taxon>
        <taxon>Rhabditida</taxon>
        <taxon>Rhabditina</taxon>
        <taxon>Rhabditomorpha</taxon>
        <taxon>Strongyloidea</taxon>
        <taxon>Ancylostomatidae</taxon>
        <taxon>Ancylostomatinae</taxon>
        <taxon>Ancylostoma</taxon>
    </lineage>
</organism>
<protein>
    <submittedName>
        <fullName evidence="2">Uncharacterized protein</fullName>
    </submittedName>
</protein>
<dbReference type="EMBL" id="JOJR01000146">
    <property type="protein sequence ID" value="RCN43803.1"/>
    <property type="molecule type" value="Genomic_DNA"/>
</dbReference>
<sequence>MKLQIQVLVKLTKPQRNAQSCTNCQGTNVVFARKYAENEISVSYVQWMAFAMPGMILCLLASYVVLMCSFMGPQHLYLWCSPPADDERHISQAVGKRVKAAYDSLGDFT</sequence>
<dbReference type="AlphaFoldDB" id="A0A368GHF2"/>
<evidence type="ECO:0000313" key="3">
    <source>
        <dbReference type="Proteomes" id="UP000252519"/>
    </source>
</evidence>
<keyword evidence="1" id="KW-1133">Transmembrane helix</keyword>
<evidence type="ECO:0000313" key="2">
    <source>
        <dbReference type="EMBL" id="RCN43803.1"/>
    </source>
</evidence>
<proteinExistence type="predicted"/>
<keyword evidence="1" id="KW-0472">Membrane</keyword>
<name>A0A368GHF2_ANCCA</name>
<dbReference type="STRING" id="29170.A0A368GHF2"/>
<gene>
    <name evidence="2" type="ORF">ANCCAN_10192</name>
</gene>
<accession>A0A368GHF2</accession>
<reference evidence="2 3" key="1">
    <citation type="submission" date="2014-10" db="EMBL/GenBank/DDBJ databases">
        <title>Draft genome of the hookworm Ancylostoma caninum.</title>
        <authorList>
            <person name="Mitreva M."/>
        </authorList>
    </citation>
    <scope>NUCLEOTIDE SEQUENCE [LARGE SCALE GENOMIC DNA]</scope>
    <source>
        <strain evidence="2 3">Baltimore</strain>
    </source>
</reference>
<keyword evidence="3" id="KW-1185">Reference proteome</keyword>
<evidence type="ECO:0000256" key="1">
    <source>
        <dbReference type="SAM" id="Phobius"/>
    </source>
</evidence>
<keyword evidence="1" id="KW-0812">Transmembrane</keyword>
<dbReference type="Proteomes" id="UP000252519">
    <property type="component" value="Unassembled WGS sequence"/>
</dbReference>
<feature type="transmembrane region" description="Helical" evidence="1">
    <location>
        <begin position="44"/>
        <end position="66"/>
    </location>
</feature>